<evidence type="ECO:0000259" key="11">
    <source>
        <dbReference type="Pfam" id="PF00593"/>
    </source>
</evidence>
<dbReference type="Gene3D" id="2.170.130.10">
    <property type="entry name" value="TonB-dependent receptor, plug domain"/>
    <property type="match status" value="1"/>
</dbReference>
<keyword evidence="10" id="KW-0732">Signal</keyword>
<protein>
    <submittedName>
        <fullName evidence="13">TonB-dependent receptor</fullName>
    </submittedName>
</protein>
<evidence type="ECO:0000313" key="13">
    <source>
        <dbReference type="EMBL" id="WWT55767.1"/>
    </source>
</evidence>
<dbReference type="PANTHER" id="PTHR40980">
    <property type="entry name" value="PLUG DOMAIN-CONTAINING PROTEIN"/>
    <property type="match status" value="1"/>
</dbReference>
<evidence type="ECO:0000256" key="6">
    <source>
        <dbReference type="ARBA" id="ARBA00023136"/>
    </source>
</evidence>
<evidence type="ECO:0000256" key="1">
    <source>
        <dbReference type="ARBA" id="ARBA00004571"/>
    </source>
</evidence>
<dbReference type="Pfam" id="PF00593">
    <property type="entry name" value="TonB_dep_Rec_b-barrel"/>
    <property type="match status" value="1"/>
</dbReference>
<dbReference type="Pfam" id="PF07715">
    <property type="entry name" value="Plug"/>
    <property type="match status" value="1"/>
</dbReference>
<comment type="similarity">
    <text evidence="8 9">Belongs to the TonB-dependent receptor family.</text>
</comment>
<evidence type="ECO:0000256" key="8">
    <source>
        <dbReference type="PROSITE-ProRule" id="PRU01360"/>
    </source>
</evidence>
<evidence type="ECO:0000313" key="14">
    <source>
        <dbReference type="Proteomes" id="UP001363460"/>
    </source>
</evidence>
<keyword evidence="14" id="KW-1185">Reference proteome</keyword>
<accession>A0ABZ2IET6</accession>
<evidence type="ECO:0000256" key="9">
    <source>
        <dbReference type="RuleBase" id="RU003357"/>
    </source>
</evidence>
<dbReference type="RefSeq" id="WP_338578117.1">
    <property type="nucleotide sequence ID" value="NZ_CP146369.1"/>
</dbReference>
<evidence type="ECO:0000256" key="7">
    <source>
        <dbReference type="ARBA" id="ARBA00023237"/>
    </source>
</evidence>
<name>A0ABZ2IET6_9CAUL</name>
<keyword evidence="2 8" id="KW-0813">Transport</keyword>
<feature type="chain" id="PRO_5047432127" evidence="10">
    <location>
        <begin position="30"/>
        <end position="948"/>
    </location>
</feature>
<dbReference type="InterPro" id="IPR000531">
    <property type="entry name" value="Beta-barrel_TonB"/>
</dbReference>
<feature type="domain" description="TonB-dependent receptor plug" evidence="12">
    <location>
        <begin position="61"/>
        <end position="173"/>
    </location>
</feature>
<dbReference type="EMBL" id="CP146369">
    <property type="protein sequence ID" value="WWT55767.1"/>
    <property type="molecule type" value="Genomic_DNA"/>
</dbReference>
<keyword evidence="6 8" id="KW-0472">Membrane</keyword>
<dbReference type="InterPro" id="IPR039426">
    <property type="entry name" value="TonB-dep_rcpt-like"/>
</dbReference>
<dbReference type="InterPro" id="IPR010104">
    <property type="entry name" value="TonB_rcpt_bac"/>
</dbReference>
<dbReference type="PANTHER" id="PTHR40980:SF3">
    <property type="entry name" value="TONB-DEPENDENT RECEPTOR-LIKE BETA-BARREL DOMAIN-CONTAINING PROTEIN"/>
    <property type="match status" value="1"/>
</dbReference>
<dbReference type="SUPFAM" id="SSF56935">
    <property type="entry name" value="Porins"/>
    <property type="match status" value="1"/>
</dbReference>
<evidence type="ECO:0000256" key="10">
    <source>
        <dbReference type="SAM" id="SignalP"/>
    </source>
</evidence>
<organism evidence="13 14">
    <name type="scientific">Brevundimonas olei</name>
    <dbReference type="NCBI Taxonomy" id="657642"/>
    <lineage>
        <taxon>Bacteria</taxon>
        <taxon>Pseudomonadati</taxon>
        <taxon>Pseudomonadota</taxon>
        <taxon>Alphaproteobacteria</taxon>
        <taxon>Caulobacterales</taxon>
        <taxon>Caulobacteraceae</taxon>
        <taxon>Brevundimonas</taxon>
    </lineage>
</organism>
<keyword evidence="13" id="KW-0675">Receptor</keyword>
<dbReference type="CDD" id="cd01347">
    <property type="entry name" value="ligand_gated_channel"/>
    <property type="match status" value="1"/>
</dbReference>
<evidence type="ECO:0000256" key="4">
    <source>
        <dbReference type="ARBA" id="ARBA00022692"/>
    </source>
</evidence>
<evidence type="ECO:0000256" key="5">
    <source>
        <dbReference type="ARBA" id="ARBA00023077"/>
    </source>
</evidence>
<dbReference type="InterPro" id="IPR036942">
    <property type="entry name" value="Beta-barrel_TonB_sf"/>
</dbReference>
<evidence type="ECO:0000259" key="12">
    <source>
        <dbReference type="Pfam" id="PF07715"/>
    </source>
</evidence>
<feature type="domain" description="TonB-dependent receptor-like beta-barrel" evidence="11">
    <location>
        <begin position="430"/>
        <end position="911"/>
    </location>
</feature>
<sequence length="948" mass="102571">MPYHAAPARASLLLGASLAVLTFAGAAQAQSTPADDQPTAVDEIVVTGFRASLQNALNIKRKEAGVVDAISAEDIADFPDTNLAESIQRIPGVSIDRDAGEGRSITVRGLSSEFTRTRINGIEAQATTGATDSSGGVNRGRGFDFNVFASELFNNITVRKTASAEVEEGSLGATVDLRTARPFDYSGFNAVASVQGGYNDLSENWSPRFAGLISNTWMDGKFGALLSLAYSDKSSIEEGFSSVRWGPANGDNGFLNPEALPGGKDAAGGLFHPRIPRYGRLSHEQERLGATLSLQWRPSDATTISLDGLYSKLDSTRQENFLEAWSLSRNASQGGKPGVTIVDAVADAETGELVYLLLDGMDMRTEERFDELKSEFSQYTLEIEHDFSDSVRFRGVAGRSESTFDNPLQVNAIIDHQDGAGWSIDFRDNRDLPKIDYGFDVTDPNQWTITGPAGVQPLSELRMSSSSQSNTYTTFEGAFEFDIDDRMTFKVGASYKEYQSEGSGYARKTNTAPAIPGGASIGGLTYLLDGFGRNLDLPAGSATAWISPNLDAIVKAYGADCLCDTGVAGGDFRLLGLENGSTALGSWRDVTEKDTGLWAQLDWNTEWVGMPVRGNFGARWVNTEIEAAGYSSLSGVTTRITGANNYDDILPSLNLSIEPVENVMVRFGAARVMARPPVTSLVPVFSLSAPNAANRTASLGNVNLDPYRADTFDLSLEWYFAPESLLSLAFFYKDISTYVQTTQQRLTYAQLTAMNPEAFPAAADRPPAEDYVFSRPTNTPGGPLKGFEISYQQPFTFLPGAFSNLGVQANFTHVESEIDYCTTAACTAYVTANLVNLSPDAWNATLYYDDGRFNARVSAAYRDTYYQQVPASNGGSRGIVATGKTETLSIDASASFDVTDHLTLTLEGINLTDEANRQNHGELDGVRDSTYVYHHTGRQVFVGARYKF</sequence>
<feature type="signal peptide" evidence="10">
    <location>
        <begin position="1"/>
        <end position="29"/>
    </location>
</feature>
<dbReference type="NCBIfam" id="TIGR01782">
    <property type="entry name" value="TonB-Xanth-Caul"/>
    <property type="match status" value="1"/>
</dbReference>
<dbReference type="InterPro" id="IPR037066">
    <property type="entry name" value="Plug_dom_sf"/>
</dbReference>
<dbReference type="InterPro" id="IPR012910">
    <property type="entry name" value="Plug_dom"/>
</dbReference>
<keyword evidence="7 8" id="KW-0998">Cell outer membrane</keyword>
<proteinExistence type="inferred from homology"/>
<dbReference type="PROSITE" id="PS52016">
    <property type="entry name" value="TONB_DEPENDENT_REC_3"/>
    <property type="match status" value="1"/>
</dbReference>
<keyword evidence="3 8" id="KW-1134">Transmembrane beta strand</keyword>
<dbReference type="Proteomes" id="UP001363460">
    <property type="component" value="Chromosome"/>
</dbReference>
<reference evidence="13 14" key="1">
    <citation type="submission" date="2024-02" db="EMBL/GenBank/DDBJ databases">
        <title>Distribution and functional of Brevundimonas-related endobacteria within Verticillium dahliae.</title>
        <authorList>
            <person name="Zeng H."/>
        </authorList>
    </citation>
    <scope>NUCLEOTIDE SEQUENCE [LARGE SCALE GENOMIC DNA]</scope>
    <source>
        <strain evidence="13 14">TRM 44200</strain>
    </source>
</reference>
<evidence type="ECO:0000256" key="3">
    <source>
        <dbReference type="ARBA" id="ARBA00022452"/>
    </source>
</evidence>
<comment type="subcellular location">
    <subcellularLocation>
        <location evidence="1 8">Cell outer membrane</location>
        <topology evidence="1 8">Multi-pass membrane protein</topology>
    </subcellularLocation>
</comment>
<keyword evidence="5 9" id="KW-0798">TonB box</keyword>
<dbReference type="Gene3D" id="2.40.170.20">
    <property type="entry name" value="TonB-dependent receptor, beta-barrel domain"/>
    <property type="match status" value="1"/>
</dbReference>
<keyword evidence="4 8" id="KW-0812">Transmembrane</keyword>
<evidence type="ECO:0000256" key="2">
    <source>
        <dbReference type="ARBA" id="ARBA00022448"/>
    </source>
</evidence>
<gene>
    <name evidence="13" type="ORF">V8J38_04815</name>
</gene>